<dbReference type="AlphaFoldDB" id="A0A6J0L882"/>
<evidence type="ECO:0000313" key="4">
    <source>
        <dbReference type="RefSeq" id="XP_018456455.1"/>
    </source>
</evidence>
<feature type="compositionally biased region" description="Polar residues" evidence="1">
    <location>
        <begin position="64"/>
        <end position="73"/>
    </location>
</feature>
<dbReference type="InterPro" id="IPR034430">
    <property type="entry name" value="PSY"/>
</dbReference>
<name>A0A6J0L882_RAPSA</name>
<dbReference type="OrthoDB" id="1108474at2759"/>
<organism evidence="3 4">
    <name type="scientific">Raphanus sativus</name>
    <name type="common">Radish</name>
    <name type="synonym">Raphanus raphanistrum var. sativus</name>
    <dbReference type="NCBI Taxonomy" id="3726"/>
    <lineage>
        <taxon>Eukaryota</taxon>
        <taxon>Viridiplantae</taxon>
        <taxon>Streptophyta</taxon>
        <taxon>Embryophyta</taxon>
        <taxon>Tracheophyta</taxon>
        <taxon>Spermatophyta</taxon>
        <taxon>Magnoliopsida</taxon>
        <taxon>eudicotyledons</taxon>
        <taxon>Gunneridae</taxon>
        <taxon>Pentapetalae</taxon>
        <taxon>rosids</taxon>
        <taxon>malvids</taxon>
        <taxon>Brassicales</taxon>
        <taxon>Brassicaceae</taxon>
        <taxon>Brassiceae</taxon>
        <taxon>Raphanus</taxon>
    </lineage>
</organism>
<dbReference type="KEGG" id="rsz:108827537"/>
<reference evidence="4" key="2">
    <citation type="submission" date="2025-08" db="UniProtKB">
        <authorList>
            <consortium name="RefSeq"/>
        </authorList>
    </citation>
    <scope>IDENTIFICATION</scope>
    <source>
        <tissue evidence="4">Leaf</tissue>
    </source>
</reference>
<dbReference type="GeneID" id="108827537"/>
<keyword evidence="3" id="KW-1185">Reference proteome</keyword>
<feature type="signal peptide" evidence="2">
    <location>
        <begin position="1"/>
        <end position="21"/>
    </location>
</feature>
<evidence type="ECO:0000313" key="3">
    <source>
        <dbReference type="Proteomes" id="UP000504610"/>
    </source>
</evidence>
<evidence type="ECO:0000256" key="2">
    <source>
        <dbReference type="SAM" id="SignalP"/>
    </source>
</evidence>
<dbReference type="PANTHER" id="PTHR37177">
    <property type="entry name" value="PROTEIN PSY1"/>
    <property type="match status" value="1"/>
</dbReference>
<evidence type="ECO:0000256" key="1">
    <source>
        <dbReference type="SAM" id="MobiDB-lite"/>
    </source>
</evidence>
<accession>A0A6J0L882</accession>
<gene>
    <name evidence="4" type="primary">LOC108827537</name>
</gene>
<dbReference type="Proteomes" id="UP000504610">
    <property type="component" value="Chromosome 9"/>
</dbReference>
<keyword evidence="2" id="KW-0732">Signal</keyword>
<feature type="chain" id="PRO_5026887321" evidence="2">
    <location>
        <begin position="22"/>
        <end position="73"/>
    </location>
</feature>
<proteinExistence type="predicted"/>
<dbReference type="PANTHER" id="PTHR37177:SF4">
    <property type="entry name" value="PROTEIN PSY1"/>
    <property type="match status" value="1"/>
</dbReference>
<protein>
    <submittedName>
        <fullName evidence="4">Protein PSY1</fullName>
    </submittedName>
</protein>
<dbReference type="RefSeq" id="XP_018456455.1">
    <property type="nucleotide sequence ID" value="XM_018600953.2"/>
</dbReference>
<sequence length="73" mass="7674">MSCVLRLVVLLLLMLTVTSSARSSVSVSGIGKIGIERRSLMVSVEDYGDPSANPKHNPGVPPANTAQRSPGRV</sequence>
<feature type="region of interest" description="Disordered" evidence="1">
    <location>
        <begin position="45"/>
        <end position="73"/>
    </location>
</feature>
<reference evidence="3" key="1">
    <citation type="journal article" date="2019" name="Database">
        <title>The radish genome database (RadishGD): an integrated information resource for radish genomics.</title>
        <authorList>
            <person name="Yu H.J."/>
            <person name="Baek S."/>
            <person name="Lee Y.J."/>
            <person name="Cho A."/>
            <person name="Mun J.H."/>
        </authorList>
    </citation>
    <scope>NUCLEOTIDE SEQUENCE [LARGE SCALE GENOMIC DNA]</scope>
    <source>
        <strain evidence="3">cv. WK10039</strain>
    </source>
</reference>